<dbReference type="InterPro" id="IPR052509">
    <property type="entry name" value="Metal_resp_DNA-bind_regulator"/>
</dbReference>
<dbReference type="InterPro" id="IPR005149">
    <property type="entry name" value="Tscrpt_reg_PadR_N"/>
</dbReference>
<reference evidence="3" key="1">
    <citation type="journal article" date="2019" name="Int. J. Syst. Evol. Microbiol.">
        <title>The Global Catalogue of Microorganisms (GCM) 10K type strain sequencing project: providing services to taxonomists for standard genome sequencing and annotation.</title>
        <authorList>
            <consortium name="The Broad Institute Genomics Platform"/>
            <consortium name="The Broad Institute Genome Sequencing Center for Infectious Disease"/>
            <person name="Wu L."/>
            <person name="Ma J."/>
        </authorList>
    </citation>
    <scope>NUCLEOTIDE SEQUENCE [LARGE SCALE GENOMIC DNA]</scope>
    <source>
        <strain evidence="3">KCTC 33676</strain>
    </source>
</reference>
<dbReference type="Gene3D" id="1.10.10.10">
    <property type="entry name" value="Winged helix-like DNA-binding domain superfamily/Winged helix DNA-binding domain"/>
    <property type="match status" value="1"/>
</dbReference>
<comment type="caution">
    <text evidence="2">The sequence shown here is derived from an EMBL/GenBank/DDBJ whole genome shotgun (WGS) entry which is preliminary data.</text>
</comment>
<sequence length="189" mass="22204">MNIPHFVILGSLDQMGQGSGYDIMQWLERKKVNMWIGVKTGSVYHAIKQLEQKEFIRAVKTTREGFYPAKTILETTESGKQYFDLLQEEAFAGIYPNFYGFKLALKFNSRRTNEDIQQFAKTAISKIDRITDQMNHHLAQFEDHSEDYQYDAIFIQHEKLLFEAEKTWISQIIKRLDQVQSFHNRKGEA</sequence>
<dbReference type="Pfam" id="PF03551">
    <property type="entry name" value="PadR"/>
    <property type="match status" value="1"/>
</dbReference>
<protein>
    <submittedName>
        <fullName evidence="2">PadR family transcriptional regulator</fullName>
    </submittedName>
</protein>
<dbReference type="RefSeq" id="WP_379930524.1">
    <property type="nucleotide sequence ID" value="NZ_JBHUMM010000043.1"/>
</dbReference>
<organism evidence="2 3">
    <name type="scientific">Marinicrinis sediminis</name>
    <dbReference type="NCBI Taxonomy" id="1652465"/>
    <lineage>
        <taxon>Bacteria</taxon>
        <taxon>Bacillati</taxon>
        <taxon>Bacillota</taxon>
        <taxon>Bacilli</taxon>
        <taxon>Bacillales</taxon>
        <taxon>Paenibacillaceae</taxon>
    </lineage>
</organism>
<feature type="domain" description="Transcription regulator PadR N-terminal" evidence="1">
    <location>
        <begin position="8"/>
        <end position="83"/>
    </location>
</feature>
<dbReference type="SUPFAM" id="SSF46785">
    <property type="entry name" value="Winged helix' DNA-binding domain"/>
    <property type="match status" value="1"/>
</dbReference>
<dbReference type="Proteomes" id="UP001597497">
    <property type="component" value="Unassembled WGS sequence"/>
</dbReference>
<keyword evidence="3" id="KW-1185">Reference proteome</keyword>
<dbReference type="PANTHER" id="PTHR33169">
    <property type="entry name" value="PADR-FAMILY TRANSCRIPTIONAL REGULATOR"/>
    <property type="match status" value="1"/>
</dbReference>
<proteinExistence type="predicted"/>
<dbReference type="EMBL" id="JBHUMM010000043">
    <property type="protein sequence ID" value="MFD2672966.1"/>
    <property type="molecule type" value="Genomic_DNA"/>
</dbReference>
<evidence type="ECO:0000259" key="1">
    <source>
        <dbReference type="Pfam" id="PF03551"/>
    </source>
</evidence>
<name>A0ABW5RE59_9BACL</name>
<evidence type="ECO:0000313" key="2">
    <source>
        <dbReference type="EMBL" id="MFD2672966.1"/>
    </source>
</evidence>
<dbReference type="PANTHER" id="PTHR33169:SF14">
    <property type="entry name" value="TRANSCRIPTIONAL REGULATOR RV3488"/>
    <property type="match status" value="1"/>
</dbReference>
<dbReference type="InterPro" id="IPR036388">
    <property type="entry name" value="WH-like_DNA-bd_sf"/>
</dbReference>
<gene>
    <name evidence="2" type="ORF">ACFSUC_15460</name>
</gene>
<evidence type="ECO:0000313" key="3">
    <source>
        <dbReference type="Proteomes" id="UP001597497"/>
    </source>
</evidence>
<dbReference type="InterPro" id="IPR036390">
    <property type="entry name" value="WH_DNA-bd_sf"/>
</dbReference>
<accession>A0ABW5RE59</accession>